<name>A0ABD7S8G5_XANVA</name>
<dbReference type="InterPro" id="IPR022231">
    <property type="entry name" value="DUF3757"/>
</dbReference>
<evidence type="ECO:0000313" key="2">
    <source>
        <dbReference type="EMBL" id="TWQ51678.1"/>
    </source>
</evidence>
<proteinExistence type="predicted"/>
<sequence>MIRPLTTLLLAGMLLSQPAAGAPGREPAEDTAQCPALEAVHYEDGRYRAHVRLDMASGSGVWSSTLQPDAGDPRHLSSVLYYGTLAATAPARGVLVNCSYTLRRGREVDLAYFDHETPGTQRNLIVIPKDPSRWQPDQPPIPGQDQFYACTRSENARSVDDCAFKPLRLE</sequence>
<keyword evidence="3" id="KW-1185">Reference proteome</keyword>
<dbReference type="Proteomes" id="UP000320455">
    <property type="component" value="Unassembled WGS sequence"/>
</dbReference>
<evidence type="ECO:0000256" key="1">
    <source>
        <dbReference type="SAM" id="SignalP"/>
    </source>
</evidence>
<organism evidence="2 3">
    <name type="scientific">Xanthomonas vasicola</name>
    <dbReference type="NCBI Taxonomy" id="56459"/>
    <lineage>
        <taxon>Bacteria</taxon>
        <taxon>Pseudomonadati</taxon>
        <taxon>Pseudomonadota</taxon>
        <taxon>Gammaproteobacteria</taxon>
        <taxon>Lysobacterales</taxon>
        <taxon>Lysobacteraceae</taxon>
        <taxon>Xanthomonas</taxon>
    </lineage>
</organism>
<feature type="chain" id="PRO_5044818073" evidence="1">
    <location>
        <begin position="22"/>
        <end position="170"/>
    </location>
</feature>
<comment type="caution">
    <text evidence="2">The sequence shown here is derived from an EMBL/GenBank/DDBJ whole genome shotgun (WGS) entry which is preliminary data.</text>
</comment>
<gene>
    <name evidence="2" type="ORF">FQK01_14825</name>
</gene>
<evidence type="ECO:0000313" key="3">
    <source>
        <dbReference type="Proteomes" id="UP000320455"/>
    </source>
</evidence>
<protein>
    <submittedName>
        <fullName evidence="2">DUF3757 domain-containing protein</fullName>
    </submittedName>
</protein>
<dbReference type="EMBL" id="VOCK01000024">
    <property type="protein sequence ID" value="TWQ51678.1"/>
    <property type="molecule type" value="Genomic_DNA"/>
</dbReference>
<feature type="signal peptide" evidence="1">
    <location>
        <begin position="1"/>
        <end position="21"/>
    </location>
</feature>
<reference evidence="3" key="1">
    <citation type="journal article" date="2020" name="Phytopathology">
        <title>Genomic acquisitions in emerging populations of Xanthomonas vasicola pv. vasculorum infecting corn in the U.S. and Argentina.</title>
        <authorList>
            <person name="Perez-Quintero A.L."/>
        </authorList>
    </citation>
    <scope>NUCLEOTIDE SEQUENCE [LARGE SCALE GENOMIC DNA]</scope>
    <source>
        <strain evidence="3">Xvh-L</strain>
    </source>
</reference>
<accession>A0ABD7S8G5</accession>
<dbReference type="Pfam" id="PF12582">
    <property type="entry name" value="DUF3757"/>
    <property type="match status" value="1"/>
</dbReference>
<dbReference type="RefSeq" id="WP_039430806.1">
    <property type="nucleotide sequence ID" value="NZ_CP034649.1"/>
</dbReference>
<dbReference type="AlphaFoldDB" id="A0ABD7S8G5"/>
<keyword evidence="1" id="KW-0732">Signal</keyword>